<dbReference type="PROSITE" id="PS50043">
    <property type="entry name" value="HTH_LUXR_2"/>
    <property type="match status" value="1"/>
</dbReference>
<keyword evidence="2" id="KW-0238">DNA-binding</keyword>
<evidence type="ECO:0000256" key="2">
    <source>
        <dbReference type="ARBA" id="ARBA00023125"/>
    </source>
</evidence>
<evidence type="ECO:0000256" key="3">
    <source>
        <dbReference type="ARBA" id="ARBA00023163"/>
    </source>
</evidence>
<reference evidence="5 6" key="1">
    <citation type="submission" date="2013-06" db="EMBL/GenBank/DDBJ databases">
        <title>Whole genome shotgun sequence of Bacillus selenatarsenatis SF-1.</title>
        <authorList>
            <person name="Kuroda M."/>
            <person name="Sei K."/>
            <person name="Yamashita M."/>
            <person name="Ike M."/>
        </authorList>
    </citation>
    <scope>NUCLEOTIDE SEQUENCE [LARGE SCALE GENOMIC DNA]</scope>
    <source>
        <strain evidence="5 6">SF-1</strain>
    </source>
</reference>
<dbReference type="PRINTS" id="PR00038">
    <property type="entry name" value="HTHLUXR"/>
</dbReference>
<gene>
    <name evidence="5" type="ORF">SAMD00020551_0651</name>
</gene>
<dbReference type="EMBL" id="BASE01000013">
    <property type="protein sequence ID" value="GAM12516.1"/>
    <property type="molecule type" value="Genomic_DNA"/>
</dbReference>
<accession>A0A0A8X306</accession>
<dbReference type="PANTHER" id="PTHR44688">
    <property type="entry name" value="DNA-BINDING TRANSCRIPTIONAL ACTIVATOR DEVR_DOSR"/>
    <property type="match status" value="1"/>
</dbReference>
<evidence type="ECO:0000259" key="4">
    <source>
        <dbReference type="PROSITE" id="PS50043"/>
    </source>
</evidence>
<feature type="domain" description="HTH luxR-type" evidence="4">
    <location>
        <begin position="431"/>
        <end position="496"/>
    </location>
</feature>
<dbReference type="CDD" id="cd06170">
    <property type="entry name" value="LuxR_C_like"/>
    <property type="match status" value="1"/>
</dbReference>
<dbReference type="InterPro" id="IPR036388">
    <property type="entry name" value="WH-like_DNA-bd_sf"/>
</dbReference>
<dbReference type="Pfam" id="PF01590">
    <property type="entry name" value="GAF"/>
    <property type="match status" value="1"/>
</dbReference>
<evidence type="ECO:0000313" key="6">
    <source>
        <dbReference type="Proteomes" id="UP000031014"/>
    </source>
</evidence>
<dbReference type="AlphaFoldDB" id="A0A0A8X306"/>
<comment type="caution">
    <text evidence="5">The sequence shown here is derived from an EMBL/GenBank/DDBJ whole genome shotgun (WGS) entry which is preliminary data.</text>
</comment>
<dbReference type="SUPFAM" id="SSF46894">
    <property type="entry name" value="C-terminal effector domain of the bipartite response regulators"/>
    <property type="match status" value="1"/>
</dbReference>
<dbReference type="GO" id="GO:0045892">
    <property type="term" value="P:negative regulation of DNA-templated transcription"/>
    <property type="evidence" value="ECO:0007669"/>
    <property type="project" value="UniProtKB-ARBA"/>
</dbReference>
<dbReference type="InterPro" id="IPR003018">
    <property type="entry name" value="GAF"/>
</dbReference>
<keyword evidence="3" id="KW-0804">Transcription</keyword>
<dbReference type="InterPro" id="IPR029016">
    <property type="entry name" value="GAF-like_dom_sf"/>
</dbReference>
<dbReference type="RefSeq" id="WP_052442073.1">
    <property type="nucleotide sequence ID" value="NZ_BASE01000013.1"/>
</dbReference>
<dbReference type="STRING" id="1321606.SAMD00020551_0651"/>
<dbReference type="OrthoDB" id="2825042at2"/>
<dbReference type="Gene3D" id="3.30.450.40">
    <property type="match status" value="1"/>
</dbReference>
<evidence type="ECO:0000256" key="1">
    <source>
        <dbReference type="ARBA" id="ARBA00023015"/>
    </source>
</evidence>
<dbReference type="Proteomes" id="UP000031014">
    <property type="component" value="Unassembled WGS sequence"/>
</dbReference>
<name>A0A0A8X306_MESS1</name>
<dbReference type="SUPFAM" id="SSF55781">
    <property type="entry name" value="GAF domain-like"/>
    <property type="match status" value="1"/>
</dbReference>
<proteinExistence type="predicted"/>
<sequence>MEHKIEDLAIRGLFLLKECEKPFLKEWSHLKKDMKAWQNELVSEFESMIVYGFNNLSQITFESSNDFIHLLVLRWQKRHPDFVDDFDAIFLVSAVENLFHKVLKRKNAGFLEHQAVQVFFTKILDKVLHTQQLEYQDDKWLKMMLSLRAVPSNWLAVIRNEKEQCKVSKVVCGDDLVVNEQLVTMCEGLQADHTSDLAMALSRLLSPGQDHPQIITIPCLTETLLICVKENVDTVTEEQKETLRKMYLKQMKLNHLESELEWKDATLLFQQRLIHSQSASEAVKMITQGLVDYLPFSRCALFIYSPGEHSGVGVHAHNVHTGSVQHIKESIAGFPLLTKYLKHFSHSKPIFIEDAAEILPGKYVHDYSLKSLVVLPIYVPAENKLIGLALLDRGENTSFTVNNQTLTALIKFGQYGGELLNQYYEDAVQLFGVQRAVLTIREREVLKLVAEGASINEAAAALHLSSYTVRDYISAIIQKLDAKNRTDAAVKALKMRLIQ</sequence>
<protein>
    <recommendedName>
        <fullName evidence="4">HTH luxR-type domain-containing protein</fullName>
    </recommendedName>
</protein>
<dbReference type="InterPro" id="IPR016032">
    <property type="entry name" value="Sig_transdc_resp-reg_C-effctor"/>
</dbReference>
<dbReference type="PANTHER" id="PTHR44688:SF16">
    <property type="entry name" value="DNA-BINDING TRANSCRIPTIONAL ACTIVATOR DEVR_DOSR"/>
    <property type="match status" value="1"/>
</dbReference>
<organism evidence="5 6">
    <name type="scientific">Mesobacillus selenatarsenatis (strain DSM 18680 / JCM 14380 / FERM P-15431 / SF-1)</name>
    <dbReference type="NCBI Taxonomy" id="1321606"/>
    <lineage>
        <taxon>Bacteria</taxon>
        <taxon>Bacillati</taxon>
        <taxon>Bacillota</taxon>
        <taxon>Bacilli</taxon>
        <taxon>Bacillales</taxon>
        <taxon>Bacillaceae</taxon>
        <taxon>Mesobacillus</taxon>
    </lineage>
</organism>
<dbReference type="SMART" id="SM00421">
    <property type="entry name" value="HTH_LUXR"/>
    <property type="match status" value="1"/>
</dbReference>
<keyword evidence="1" id="KW-0805">Transcription regulation</keyword>
<dbReference type="Pfam" id="PF00196">
    <property type="entry name" value="GerE"/>
    <property type="match status" value="1"/>
</dbReference>
<keyword evidence="6" id="KW-1185">Reference proteome</keyword>
<dbReference type="GO" id="GO:0003677">
    <property type="term" value="F:DNA binding"/>
    <property type="evidence" value="ECO:0007669"/>
    <property type="project" value="UniProtKB-KW"/>
</dbReference>
<dbReference type="InterPro" id="IPR000792">
    <property type="entry name" value="Tscrpt_reg_LuxR_C"/>
</dbReference>
<evidence type="ECO:0000313" key="5">
    <source>
        <dbReference type="EMBL" id="GAM12516.1"/>
    </source>
</evidence>
<dbReference type="Gene3D" id="1.10.10.10">
    <property type="entry name" value="Winged helix-like DNA-binding domain superfamily/Winged helix DNA-binding domain"/>
    <property type="match status" value="1"/>
</dbReference>